<dbReference type="GO" id="GO:0003676">
    <property type="term" value="F:nucleic acid binding"/>
    <property type="evidence" value="ECO:0007669"/>
    <property type="project" value="InterPro"/>
</dbReference>
<dbReference type="InterPro" id="IPR011856">
    <property type="entry name" value="tRNA_endonuc-like_dom_sf"/>
</dbReference>
<dbReference type="InterPro" id="IPR011335">
    <property type="entry name" value="Restrct_endonuc-II-like"/>
</dbReference>
<organism evidence="4 5">
    <name type="scientific">Roseovarius aestuarii</name>
    <dbReference type="NCBI Taxonomy" id="475083"/>
    <lineage>
        <taxon>Bacteria</taxon>
        <taxon>Pseudomonadati</taxon>
        <taxon>Pseudomonadota</taxon>
        <taxon>Alphaproteobacteria</taxon>
        <taxon>Rhodobacterales</taxon>
        <taxon>Roseobacteraceae</taxon>
        <taxon>Roseovarius</taxon>
    </lineage>
</organism>
<sequence length="136" mass="14968">MTGQTDINARSAAARARRDAGQRADLSGRSAEARVAAEYERMGYDLIETRWRGTGGEVDFIFAQGDLLVFTEVKKARSIDAAIRSLRTGQMQRIHRAASEYLAHAPNGQLSEVRFDLAAMDGSGHIQLIENAFGHF</sequence>
<dbReference type="PANTHER" id="PTHR34039">
    <property type="entry name" value="UPF0102 PROTEIN YRAN"/>
    <property type="match status" value="1"/>
</dbReference>
<dbReference type="Proteomes" id="UP000193224">
    <property type="component" value="Unassembled WGS sequence"/>
</dbReference>
<dbReference type="HAMAP" id="MF_00048">
    <property type="entry name" value="UPF0102"/>
    <property type="match status" value="1"/>
</dbReference>
<dbReference type="EMBL" id="FWXB01000003">
    <property type="protein sequence ID" value="SMC11445.1"/>
    <property type="molecule type" value="Genomic_DNA"/>
</dbReference>
<proteinExistence type="inferred from homology"/>
<evidence type="ECO:0000313" key="5">
    <source>
        <dbReference type="Proteomes" id="UP000193224"/>
    </source>
</evidence>
<accession>A0A1X7BPC1</accession>
<comment type="similarity">
    <text evidence="1 2">Belongs to the UPF0102 family.</text>
</comment>
<dbReference type="PANTHER" id="PTHR34039:SF1">
    <property type="entry name" value="UPF0102 PROTEIN YRAN"/>
    <property type="match status" value="1"/>
</dbReference>
<evidence type="ECO:0000256" key="2">
    <source>
        <dbReference type="HAMAP-Rule" id="MF_00048"/>
    </source>
</evidence>
<dbReference type="SUPFAM" id="SSF52980">
    <property type="entry name" value="Restriction endonuclease-like"/>
    <property type="match status" value="1"/>
</dbReference>
<protein>
    <recommendedName>
        <fullName evidence="2">UPF0102 protein ROA7745_01258</fullName>
    </recommendedName>
</protein>
<feature type="region of interest" description="Disordered" evidence="3">
    <location>
        <begin position="1"/>
        <end position="28"/>
    </location>
</feature>
<dbReference type="AlphaFoldDB" id="A0A1X7BPC1"/>
<dbReference type="Pfam" id="PF02021">
    <property type="entry name" value="UPF0102"/>
    <property type="match status" value="1"/>
</dbReference>
<dbReference type="InterPro" id="IPR003509">
    <property type="entry name" value="UPF0102_YraN-like"/>
</dbReference>
<evidence type="ECO:0000256" key="1">
    <source>
        <dbReference type="ARBA" id="ARBA00006738"/>
    </source>
</evidence>
<name>A0A1X7BPC1_9RHOB</name>
<keyword evidence="5" id="KW-1185">Reference proteome</keyword>
<gene>
    <name evidence="4" type="ORF">ROA7745_01258</name>
</gene>
<dbReference type="Gene3D" id="3.40.1350.10">
    <property type="match status" value="1"/>
</dbReference>
<dbReference type="RefSeq" id="WP_085799391.1">
    <property type="nucleotide sequence ID" value="NZ_FWXB01000003.1"/>
</dbReference>
<evidence type="ECO:0000313" key="4">
    <source>
        <dbReference type="EMBL" id="SMC11445.1"/>
    </source>
</evidence>
<evidence type="ECO:0000256" key="3">
    <source>
        <dbReference type="SAM" id="MobiDB-lite"/>
    </source>
</evidence>
<reference evidence="4 5" key="1">
    <citation type="submission" date="2017-03" db="EMBL/GenBank/DDBJ databases">
        <authorList>
            <person name="Afonso C.L."/>
            <person name="Miller P.J."/>
            <person name="Scott M.A."/>
            <person name="Spackman E."/>
            <person name="Goraichik I."/>
            <person name="Dimitrov K.M."/>
            <person name="Suarez D.L."/>
            <person name="Swayne D.E."/>
        </authorList>
    </citation>
    <scope>NUCLEOTIDE SEQUENCE [LARGE SCALE GENOMIC DNA]</scope>
    <source>
        <strain evidence="4 5">CECT 7745</strain>
    </source>
</reference>
<dbReference type="OrthoDB" id="9812968at2"/>